<dbReference type="FunCoup" id="D3B9V1">
    <property type="interactions" value="32"/>
</dbReference>
<sequence length="303" mass="33642">MTSTVNIKSTDKVWYITGSSKGMGLIFVQRLLAYGFKVVGTSRDKQQLIDAVGSVGNANNFLAIKVELTNEESIKASFEEALSKFGRIDVVVNNAGFGLPGAVEENSDEEVRKTFDINVFAVFNVLRNVTPILRNQGYGHVFNISSTISLVGFEGFALYCATKFAIDGLTEAYAMEVKPFGIKAMTINPAYFKTDFLTADSFQTSAKKIPAYEGLHKVEEAMRTHMNGTQRGDPVKLLDVILRAFQETDDSTDHLFVGADAYPMIRTKLDKYKKDLDKWEQFATKTDRDDFVDPSSIVVQTSN</sequence>
<keyword evidence="2" id="KW-0560">Oxidoreductase</keyword>
<dbReference type="STRING" id="670386.D3B9V1"/>
<keyword evidence="5" id="KW-1185">Reference proteome</keyword>
<dbReference type="PROSITE" id="PS00061">
    <property type="entry name" value="ADH_SHORT"/>
    <property type="match status" value="1"/>
</dbReference>
<dbReference type="CDD" id="cd05374">
    <property type="entry name" value="17beta-HSD-like_SDR_c"/>
    <property type="match status" value="1"/>
</dbReference>
<dbReference type="GO" id="GO:0016491">
    <property type="term" value="F:oxidoreductase activity"/>
    <property type="evidence" value="ECO:0007669"/>
    <property type="project" value="UniProtKB-KW"/>
</dbReference>
<evidence type="ECO:0000313" key="4">
    <source>
        <dbReference type="EMBL" id="EFA82013.1"/>
    </source>
</evidence>
<dbReference type="PANTHER" id="PTHR43976:SF16">
    <property type="entry name" value="SHORT-CHAIN DEHYDROGENASE_REDUCTASE FAMILY PROTEIN"/>
    <property type="match status" value="1"/>
</dbReference>
<dbReference type="InterPro" id="IPR002347">
    <property type="entry name" value="SDR_fam"/>
</dbReference>
<evidence type="ECO:0000256" key="2">
    <source>
        <dbReference type="ARBA" id="ARBA00023002"/>
    </source>
</evidence>
<reference evidence="4 5" key="1">
    <citation type="journal article" date="2011" name="Genome Res.">
        <title>Phylogeny-wide analysis of social amoeba genomes highlights ancient origins for complex intercellular communication.</title>
        <authorList>
            <person name="Heidel A.J."/>
            <person name="Lawal H.M."/>
            <person name="Felder M."/>
            <person name="Schilde C."/>
            <person name="Helps N.R."/>
            <person name="Tunggal B."/>
            <person name="Rivero F."/>
            <person name="John U."/>
            <person name="Schleicher M."/>
            <person name="Eichinger L."/>
            <person name="Platzer M."/>
            <person name="Noegel A.A."/>
            <person name="Schaap P."/>
            <person name="Gloeckner G."/>
        </authorList>
    </citation>
    <scope>NUCLEOTIDE SEQUENCE [LARGE SCALE GENOMIC DNA]</scope>
    <source>
        <strain evidence="5">ATCC 26659 / Pp 5 / PN500</strain>
    </source>
</reference>
<dbReference type="PRINTS" id="PR00081">
    <property type="entry name" value="GDHRDH"/>
</dbReference>
<dbReference type="RefSeq" id="XP_020434130.1">
    <property type="nucleotide sequence ID" value="XM_020576141.1"/>
</dbReference>
<dbReference type="PANTHER" id="PTHR43976">
    <property type="entry name" value="SHORT CHAIN DEHYDROGENASE"/>
    <property type="match status" value="1"/>
</dbReference>
<dbReference type="EMBL" id="ADBJ01000022">
    <property type="protein sequence ID" value="EFA82013.1"/>
    <property type="molecule type" value="Genomic_DNA"/>
</dbReference>
<dbReference type="PRINTS" id="PR00080">
    <property type="entry name" value="SDRFAMILY"/>
</dbReference>
<dbReference type="InParanoid" id="D3B9V1"/>
<dbReference type="Gene3D" id="3.40.50.720">
    <property type="entry name" value="NAD(P)-binding Rossmann-like Domain"/>
    <property type="match status" value="1"/>
</dbReference>
<dbReference type="InterPro" id="IPR051911">
    <property type="entry name" value="SDR_oxidoreductase"/>
</dbReference>
<protein>
    <submittedName>
        <fullName evidence="4">Short-chain dehydrogenase/reductase SDR</fullName>
    </submittedName>
</protein>
<evidence type="ECO:0000256" key="1">
    <source>
        <dbReference type="ARBA" id="ARBA00006484"/>
    </source>
</evidence>
<dbReference type="Pfam" id="PF00106">
    <property type="entry name" value="adh_short"/>
    <property type="match status" value="1"/>
</dbReference>
<evidence type="ECO:0000256" key="3">
    <source>
        <dbReference type="RuleBase" id="RU000363"/>
    </source>
</evidence>
<dbReference type="OMA" id="KAMKAVY"/>
<proteinExistence type="inferred from homology"/>
<dbReference type="AlphaFoldDB" id="D3B9V1"/>
<evidence type="ECO:0000313" key="5">
    <source>
        <dbReference type="Proteomes" id="UP000001396"/>
    </source>
</evidence>
<name>D3B9V1_HETP5</name>
<dbReference type="Proteomes" id="UP000001396">
    <property type="component" value="Unassembled WGS sequence"/>
</dbReference>
<comment type="caution">
    <text evidence="4">The sequence shown here is derived from an EMBL/GenBank/DDBJ whole genome shotgun (WGS) entry which is preliminary data.</text>
</comment>
<dbReference type="InterPro" id="IPR036291">
    <property type="entry name" value="NAD(P)-bd_dom_sf"/>
</dbReference>
<comment type="similarity">
    <text evidence="1 3">Belongs to the short-chain dehydrogenases/reductases (SDR) family.</text>
</comment>
<dbReference type="InterPro" id="IPR020904">
    <property type="entry name" value="Sc_DH/Rdtase_CS"/>
</dbReference>
<accession>D3B9V1</accession>
<gene>
    <name evidence="4" type="ORF">PPL_05248</name>
</gene>
<dbReference type="SUPFAM" id="SSF51735">
    <property type="entry name" value="NAD(P)-binding Rossmann-fold domains"/>
    <property type="match status" value="1"/>
</dbReference>
<organism evidence="4 5">
    <name type="scientific">Heterostelium pallidum (strain ATCC 26659 / Pp 5 / PN500)</name>
    <name type="common">Cellular slime mold</name>
    <name type="synonym">Polysphondylium pallidum</name>
    <dbReference type="NCBI Taxonomy" id="670386"/>
    <lineage>
        <taxon>Eukaryota</taxon>
        <taxon>Amoebozoa</taxon>
        <taxon>Evosea</taxon>
        <taxon>Eumycetozoa</taxon>
        <taxon>Dictyostelia</taxon>
        <taxon>Acytosteliales</taxon>
        <taxon>Acytosteliaceae</taxon>
        <taxon>Heterostelium</taxon>
    </lineage>
</organism>
<dbReference type="GeneID" id="31360734"/>